<feature type="region of interest" description="Disordered" evidence="1">
    <location>
        <begin position="469"/>
        <end position="532"/>
    </location>
</feature>
<feature type="compositionally biased region" description="Basic and acidic residues" evidence="1">
    <location>
        <begin position="479"/>
        <end position="497"/>
    </location>
</feature>
<protein>
    <submittedName>
        <fullName evidence="2">Uncharacterized protein</fullName>
    </submittedName>
</protein>
<accession>A0A8D9EYV5</accession>
<name>A0A8D9EYV5_9HEMI</name>
<organism evidence="2">
    <name type="scientific">Cacopsylla melanoneura</name>
    <dbReference type="NCBI Taxonomy" id="428564"/>
    <lineage>
        <taxon>Eukaryota</taxon>
        <taxon>Metazoa</taxon>
        <taxon>Ecdysozoa</taxon>
        <taxon>Arthropoda</taxon>
        <taxon>Hexapoda</taxon>
        <taxon>Insecta</taxon>
        <taxon>Pterygota</taxon>
        <taxon>Neoptera</taxon>
        <taxon>Paraneoptera</taxon>
        <taxon>Hemiptera</taxon>
        <taxon>Sternorrhyncha</taxon>
        <taxon>Psylloidea</taxon>
        <taxon>Psyllidae</taxon>
        <taxon>Psyllinae</taxon>
        <taxon>Cacopsylla</taxon>
    </lineage>
</organism>
<dbReference type="CDD" id="cd00229">
    <property type="entry name" value="SGNH_hydrolase"/>
    <property type="match status" value="1"/>
</dbReference>
<feature type="region of interest" description="Disordered" evidence="1">
    <location>
        <begin position="1"/>
        <end position="20"/>
    </location>
</feature>
<evidence type="ECO:0000256" key="1">
    <source>
        <dbReference type="SAM" id="MobiDB-lite"/>
    </source>
</evidence>
<proteinExistence type="predicted"/>
<dbReference type="AlphaFoldDB" id="A0A8D9EYV5"/>
<feature type="compositionally biased region" description="Polar residues" evidence="1">
    <location>
        <begin position="521"/>
        <end position="531"/>
    </location>
</feature>
<feature type="region of interest" description="Disordered" evidence="1">
    <location>
        <begin position="241"/>
        <end position="291"/>
    </location>
</feature>
<dbReference type="Gene3D" id="3.40.50.1110">
    <property type="entry name" value="SGNH hydrolase"/>
    <property type="match status" value="1"/>
</dbReference>
<dbReference type="EMBL" id="HBUF01582764">
    <property type="protein sequence ID" value="CAG6770757.1"/>
    <property type="molecule type" value="Transcribed_RNA"/>
</dbReference>
<dbReference type="InterPro" id="IPR036514">
    <property type="entry name" value="SGNH_hydro_sf"/>
</dbReference>
<feature type="region of interest" description="Disordered" evidence="1">
    <location>
        <begin position="85"/>
        <end position="130"/>
    </location>
</feature>
<dbReference type="SUPFAM" id="SSF52266">
    <property type="entry name" value="SGNH hydrolase"/>
    <property type="match status" value="1"/>
</dbReference>
<reference evidence="2" key="1">
    <citation type="submission" date="2021-05" db="EMBL/GenBank/DDBJ databases">
        <authorList>
            <person name="Alioto T."/>
            <person name="Alioto T."/>
            <person name="Gomez Garrido J."/>
        </authorList>
    </citation>
    <scope>NUCLEOTIDE SEQUENCE</scope>
</reference>
<evidence type="ECO:0000313" key="2">
    <source>
        <dbReference type="EMBL" id="CAG6770757.1"/>
    </source>
</evidence>
<feature type="compositionally biased region" description="Polar residues" evidence="1">
    <location>
        <begin position="241"/>
        <end position="257"/>
    </location>
</feature>
<sequence>MSRDSTESITPKSSLDKSAPITHNGHQFILKYAVKDGNLLYKCTERSCLARVMVAKGDLSVMKVLSQHSGHKSSPLVVTIDKEKGTTPLSATKNTKASKSTVQRTLSTPTKTNQSVQLGKQTSQQSKSCESLNHSKLGLDKTGLLPPKSLARQTQDAFAPAATYSPSIETVTTVELGDQSSESTSLPLQSSNYYQIKYEEAHSLNSALIDRLMEKERKLCEQESTISDLRKMLSDLEVSRASVNPPSNVSPEISGSEQIPLPLPGPSATSFAGPSETSPTRTKTQLAETRGNTQTWQTRVTLVGDSHVRRLQSEIKFQIPSWDVKCLYKGGSKLGQVLDLLEGGRIPADNNILIVFSGTNDVSQTTWKIMKKSYEEIITKYNSCKIGIFLIPLRREPNKINNHIKLINNKIVSFLSTKDVVILDPQILDKEDYSPDGLHLNRLGNEKLCEVVKTKFEAEIISAAARGKGVGKTWGPKRSKSEKTKSTKSTKTREVFNKKSNSNVPTTKIKKSVPNKRSRGNTRTQNRTYYNSDYGFDPHQYDGFSSHRPSRYDYNNCFPYTQYFNEYHCEPYFSGYSRYGDIGDYQDQMGRPVGQRFFR</sequence>
<feature type="compositionally biased region" description="Basic residues" evidence="1">
    <location>
        <begin position="508"/>
        <end position="520"/>
    </location>
</feature>
<feature type="compositionally biased region" description="Polar residues" evidence="1">
    <location>
        <begin position="87"/>
        <end position="130"/>
    </location>
</feature>
<feature type="compositionally biased region" description="Polar residues" evidence="1">
    <location>
        <begin position="267"/>
        <end position="291"/>
    </location>
</feature>